<feature type="region of interest" description="Disordered" evidence="2">
    <location>
        <begin position="53"/>
        <end position="73"/>
    </location>
</feature>
<dbReference type="InterPro" id="IPR051477">
    <property type="entry name" value="Expansin_CellWall"/>
</dbReference>
<gene>
    <name evidence="4" type="ORF">GFSPODELE1_LOCUS2371</name>
</gene>
<accession>A0ABP1CVY9</accession>
<evidence type="ECO:0000313" key="4">
    <source>
        <dbReference type="EMBL" id="CAL1698872.1"/>
    </source>
</evidence>
<proteinExistence type="predicted"/>
<sequence>MSYIVGMLVWKRPRNVVALIGGVPLKSYPQRRMRRLSQLYQRVITLCRGIKDGKDDPPAPSPQLHNNANSSTPVRDFSPHRLVIVIMFRNIVTAIVLASAYIGSAVAFTGDATFFDPGLGACGAINNANDFIVALSPSEYAGGAHCFQRIFVTYQGRSVDATVVDLCPGCGPGSIDLSPAAFSQLASLDVGRIHGVNWNFE</sequence>
<dbReference type="Pfam" id="PF03330">
    <property type="entry name" value="DPBB_1"/>
    <property type="match status" value="1"/>
</dbReference>
<reference evidence="5" key="1">
    <citation type="submission" date="2024-04" db="EMBL/GenBank/DDBJ databases">
        <authorList>
            <person name="Shaw F."/>
            <person name="Minotto A."/>
        </authorList>
    </citation>
    <scope>NUCLEOTIDE SEQUENCE [LARGE SCALE GENOMIC DNA]</scope>
</reference>
<name>A0ABP1CVY9_9APHY</name>
<dbReference type="CDD" id="cd22191">
    <property type="entry name" value="DPBB_RlpA_EXP_N-like"/>
    <property type="match status" value="1"/>
</dbReference>
<evidence type="ECO:0000259" key="3">
    <source>
        <dbReference type="Pfam" id="PF03330"/>
    </source>
</evidence>
<dbReference type="PANTHER" id="PTHR31836">
    <property type="match status" value="1"/>
</dbReference>
<dbReference type="InterPro" id="IPR009009">
    <property type="entry name" value="RlpA-like_DPBB"/>
</dbReference>
<organism evidence="4 5">
    <name type="scientific">Somion occarium</name>
    <dbReference type="NCBI Taxonomy" id="3059160"/>
    <lineage>
        <taxon>Eukaryota</taxon>
        <taxon>Fungi</taxon>
        <taxon>Dikarya</taxon>
        <taxon>Basidiomycota</taxon>
        <taxon>Agaricomycotina</taxon>
        <taxon>Agaricomycetes</taxon>
        <taxon>Polyporales</taxon>
        <taxon>Cerrenaceae</taxon>
        <taxon>Somion</taxon>
    </lineage>
</organism>
<keyword evidence="5" id="KW-1185">Reference proteome</keyword>
<evidence type="ECO:0000256" key="1">
    <source>
        <dbReference type="ARBA" id="ARBA00022729"/>
    </source>
</evidence>
<dbReference type="SUPFAM" id="SSF50685">
    <property type="entry name" value="Barwin-like endoglucanases"/>
    <property type="match status" value="1"/>
</dbReference>
<evidence type="ECO:0000256" key="2">
    <source>
        <dbReference type="SAM" id="MobiDB-lite"/>
    </source>
</evidence>
<dbReference type="InterPro" id="IPR036908">
    <property type="entry name" value="RlpA-like_sf"/>
</dbReference>
<feature type="compositionally biased region" description="Polar residues" evidence="2">
    <location>
        <begin position="63"/>
        <end position="73"/>
    </location>
</feature>
<dbReference type="PANTHER" id="PTHR31836:SF28">
    <property type="entry name" value="SRCR DOMAIN-CONTAINING PROTEIN-RELATED"/>
    <property type="match status" value="1"/>
</dbReference>
<evidence type="ECO:0000313" key="5">
    <source>
        <dbReference type="Proteomes" id="UP001497453"/>
    </source>
</evidence>
<dbReference type="Proteomes" id="UP001497453">
    <property type="component" value="Chromosome 11"/>
</dbReference>
<dbReference type="Gene3D" id="2.40.40.10">
    <property type="entry name" value="RlpA-like domain"/>
    <property type="match status" value="1"/>
</dbReference>
<protein>
    <recommendedName>
        <fullName evidence="3">RlpA-like protein double-psi beta-barrel domain-containing protein</fullName>
    </recommendedName>
</protein>
<keyword evidence="1" id="KW-0732">Signal</keyword>
<feature type="domain" description="RlpA-like protein double-psi beta-barrel" evidence="3">
    <location>
        <begin position="109"/>
        <end position="193"/>
    </location>
</feature>
<dbReference type="EMBL" id="OZ037954">
    <property type="protein sequence ID" value="CAL1698872.1"/>
    <property type="molecule type" value="Genomic_DNA"/>
</dbReference>